<accession>A0AAE0P7A7</accession>
<dbReference type="Proteomes" id="UP001285441">
    <property type="component" value="Unassembled WGS sequence"/>
</dbReference>
<reference evidence="2" key="1">
    <citation type="journal article" date="2023" name="Mol. Phylogenet. Evol.">
        <title>Genome-scale phylogeny and comparative genomics of the fungal order Sordariales.</title>
        <authorList>
            <person name="Hensen N."/>
            <person name="Bonometti L."/>
            <person name="Westerberg I."/>
            <person name="Brannstrom I.O."/>
            <person name="Guillou S."/>
            <person name="Cros-Aarteil S."/>
            <person name="Calhoun S."/>
            <person name="Haridas S."/>
            <person name="Kuo A."/>
            <person name="Mondo S."/>
            <person name="Pangilinan J."/>
            <person name="Riley R."/>
            <person name="LaButti K."/>
            <person name="Andreopoulos B."/>
            <person name="Lipzen A."/>
            <person name="Chen C."/>
            <person name="Yan M."/>
            <person name="Daum C."/>
            <person name="Ng V."/>
            <person name="Clum A."/>
            <person name="Steindorff A."/>
            <person name="Ohm R.A."/>
            <person name="Martin F."/>
            <person name="Silar P."/>
            <person name="Natvig D.O."/>
            <person name="Lalanne C."/>
            <person name="Gautier V."/>
            <person name="Ament-Velasquez S.L."/>
            <person name="Kruys A."/>
            <person name="Hutchinson M.I."/>
            <person name="Powell A.J."/>
            <person name="Barry K."/>
            <person name="Miller A.N."/>
            <person name="Grigoriev I.V."/>
            <person name="Debuchy R."/>
            <person name="Gladieux P."/>
            <person name="Hiltunen Thoren M."/>
            <person name="Johannesson H."/>
        </authorList>
    </citation>
    <scope>NUCLEOTIDE SEQUENCE</scope>
    <source>
        <strain evidence="2">CBS 232.78</strain>
    </source>
</reference>
<evidence type="ECO:0000256" key="1">
    <source>
        <dbReference type="SAM" id="Phobius"/>
    </source>
</evidence>
<feature type="transmembrane region" description="Helical" evidence="1">
    <location>
        <begin position="55"/>
        <end position="74"/>
    </location>
</feature>
<reference evidence="2" key="2">
    <citation type="submission" date="2023-06" db="EMBL/GenBank/DDBJ databases">
        <authorList>
            <consortium name="Lawrence Berkeley National Laboratory"/>
            <person name="Haridas S."/>
            <person name="Hensen N."/>
            <person name="Bonometti L."/>
            <person name="Westerberg I."/>
            <person name="Brannstrom I.O."/>
            <person name="Guillou S."/>
            <person name="Cros-Aarteil S."/>
            <person name="Calhoun S."/>
            <person name="Kuo A."/>
            <person name="Mondo S."/>
            <person name="Pangilinan J."/>
            <person name="Riley R."/>
            <person name="LaButti K."/>
            <person name="Andreopoulos B."/>
            <person name="Lipzen A."/>
            <person name="Chen C."/>
            <person name="Yanf M."/>
            <person name="Daum C."/>
            <person name="Ng V."/>
            <person name="Clum A."/>
            <person name="Steindorff A."/>
            <person name="Ohm R."/>
            <person name="Martin F."/>
            <person name="Silar P."/>
            <person name="Natvig D."/>
            <person name="Lalanne C."/>
            <person name="Gautier V."/>
            <person name="Ament-velasquez S.L."/>
            <person name="Kruys A."/>
            <person name="Hutchinson M.I."/>
            <person name="Powell A.J."/>
            <person name="Barry K."/>
            <person name="Miller A.N."/>
            <person name="Grigoriev I.V."/>
            <person name="Debuchy R."/>
            <person name="Gladieux P."/>
            <person name="Thoren M.H."/>
            <person name="Johannesson H."/>
        </authorList>
    </citation>
    <scope>NUCLEOTIDE SEQUENCE</scope>
    <source>
        <strain evidence="2">CBS 232.78</strain>
    </source>
</reference>
<keyword evidence="3" id="KW-1185">Reference proteome</keyword>
<proteinExistence type="predicted"/>
<name>A0AAE0P7A7_9PEZI</name>
<organism evidence="2 3">
    <name type="scientific">Podospora didyma</name>
    <dbReference type="NCBI Taxonomy" id="330526"/>
    <lineage>
        <taxon>Eukaryota</taxon>
        <taxon>Fungi</taxon>
        <taxon>Dikarya</taxon>
        <taxon>Ascomycota</taxon>
        <taxon>Pezizomycotina</taxon>
        <taxon>Sordariomycetes</taxon>
        <taxon>Sordariomycetidae</taxon>
        <taxon>Sordariales</taxon>
        <taxon>Podosporaceae</taxon>
        <taxon>Podospora</taxon>
    </lineage>
</organism>
<feature type="transmembrane region" description="Helical" evidence="1">
    <location>
        <begin position="20"/>
        <end position="49"/>
    </location>
</feature>
<sequence length="103" mass="11426">MIFGGRGAVQSRECLVVRVVITRFLFSPMVCMHGSVLFPPIIPWIVVVVAVGKRMWAMASTSSLCLFLGVLPFASSPVREQILYLYQLYLWFNSANAVPVSTS</sequence>
<evidence type="ECO:0000313" key="3">
    <source>
        <dbReference type="Proteomes" id="UP001285441"/>
    </source>
</evidence>
<dbReference type="EMBL" id="JAULSW010000001">
    <property type="protein sequence ID" value="KAK3394577.1"/>
    <property type="molecule type" value="Genomic_DNA"/>
</dbReference>
<keyword evidence="1" id="KW-1133">Transmembrane helix</keyword>
<comment type="caution">
    <text evidence="2">The sequence shown here is derived from an EMBL/GenBank/DDBJ whole genome shotgun (WGS) entry which is preliminary data.</text>
</comment>
<dbReference type="AlphaFoldDB" id="A0AAE0P7A7"/>
<evidence type="ECO:0000313" key="2">
    <source>
        <dbReference type="EMBL" id="KAK3394577.1"/>
    </source>
</evidence>
<keyword evidence="1" id="KW-0472">Membrane</keyword>
<keyword evidence="1" id="KW-0812">Transmembrane</keyword>
<protein>
    <submittedName>
        <fullName evidence="2">Uncharacterized protein</fullName>
    </submittedName>
</protein>
<gene>
    <name evidence="2" type="ORF">B0H63DRAFT_50755</name>
</gene>